<feature type="transmembrane region" description="Helical" evidence="1">
    <location>
        <begin position="213"/>
        <end position="234"/>
    </location>
</feature>
<dbReference type="STRING" id="314225.ELI_14290"/>
<keyword evidence="1" id="KW-0812">Transmembrane</keyword>
<reference evidence="4" key="1">
    <citation type="journal article" date="2009" name="J. Bacteriol.">
        <title>Complete genome sequence of Erythrobacter litoralis HTCC2594.</title>
        <authorList>
            <person name="Oh H.M."/>
            <person name="Giovannoni S.J."/>
            <person name="Ferriera S."/>
            <person name="Johnson J."/>
            <person name="Cho J.C."/>
        </authorList>
    </citation>
    <scope>NUCLEOTIDE SEQUENCE [LARGE SCALE GENOMIC DNA]</scope>
    <source>
        <strain evidence="4">HTCC2594</strain>
    </source>
</reference>
<evidence type="ECO:0000259" key="2">
    <source>
        <dbReference type="Pfam" id="PF04235"/>
    </source>
</evidence>
<dbReference type="RefSeq" id="WP_011415772.1">
    <property type="nucleotide sequence ID" value="NC_007722.1"/>
</dbReference>
<dbReference type="HOGENOM" id="CLU_039610_0_0_5"/>
<feature type="transmembrane region" description="Helical" evidence="1">
    <location>
        <begin position="72"/>
        <end position="90"/>
    </location>
</feature>
<dbReference type="PANTHER" id="PTHR30590:SF2">
    <property type="entry name" value="INNER MEMBRANE PROTEIN"/>
    <property type="match status" value="1"/>
</dbReference>
<sequence length="402" mass="42731">MIAPPSSATHRIVQVDALRGLAVMGIAWMNVLIFAMPAQAYYNPMAWGGQSGLDMLAWAASFVFVEDKFRTLFAMLFGAGCAILFERGGAHPWRAHYARMAALFVIGVLHATLLASNDILRAYALAGLLLPLFHQLSNAALIACSIGLVATHVGFGIAFTGVGIWDWFAGRLGSDAIQFAERNFGADPAAVQFLLERGQESLGERIERRSTGLGAQLTAVIGSVPLNLAGIVLGMALWRNGLFKGEWRTFRLQRLAAICALASLPMLFLLANWVAESGFPGVLAGSVALVFSAPFDTLLGLAYACVAMVLFAPDGGLTKTLAAVGRLSLTNYIMTSGVFGALYASWGLGLFGGVSRSSAIASIALPMGAMLVWSPLWSKYLGQGPLERLWRRAASSIARVGS</sequence>
<keyword evidence="4" id="KW-1185">Reference proteome</keyword>
<dbReference type="eggNOG" id="COG2311">
    <property type="taxonomic scope" value="Bacteria"/>
</dbReference>
<evidence type="ECO:0000256" key="1">
    <source>
        <dbReference type="SAM" id="Phobius"/>
    </source>
</evidence>
<organism evidence="3 4">
    <name type="scientific">Erythrobacter litoralis (strain HTCC2594)</name>
    <dbReference type="NCBI Taxonomy" id="314225"/>
    <lineage>
        <taxon>Bacteria</taxon>
        <taxon>Pseudomonadati</taxon>
        <taxon>Pseudomonadota</taxon>
        <taxon>Alphaproteobacteria</taxon>
        <taxon>Sphingomonadales</taxon>
        <taxon>Erythrobacteraceae</taxon>
        <taxon>Erythrobacter/Porphyrobacter group</taxon>
        <taxon>Erythrobacter</taxon>
    </lineage>
</organism>
<dbReference type="AlphaFoldDB" id="Q2N5U1"/>
<dbReference type="InterPro" id="IPR007349">
    <property type="entry name" value="DUF418"/>
</dbReference>
<dbReference type="PANTHER" id="PTHR30590">
    <property type="entry name" value="INNER MEMBRANE PROTEIN"/>
    <property type="match status" value="1"/>
</dbReference>
<dbReference type="KEGG" id="eli:ELI_14290"/>
<protein>
    <recommendedName>
        <fullName evidence="2">DUF418 domain-containing protein</fullName>
    </recommendedName>
</protein>
<feature type="transmembrane region" description="Helical" evidence="1">
    <location>
        <begin position="360"/>
        <end position="382"/>
    </location>
</feature>
<dbReference type="EMBL" id="CP000157">
    <property type="protein sequence ID" value="ABC64950.1"/>
    <property type="molecule type" value="Genomic_DNA"/>
</dbReference>
<accession>Q2N5U1</accession>
<feature type="domain" description="DUF418" evidence="2">
    <location>
        <begin position="237"/>
        <end position="394"/>
    </location>
</feature>
<gene>
    <name evidence="3" type="ordered locus">ELI_14290</name>
</gene>
<feature type="transmembrane region" description="Helical" evidence="1">
    <location>
        <begin position="332"/>
        <end position="354"/>
    </location>
</feature>
<dbReference type="OrthoDB" id="9807744at2"/>
<evidence type="ECO:0000313" key="3">
    <source>
        <dbReference type="EMBL" id="ABC64950.1"/>
    </source>
</evidence>
<keyword evidence="1" id="KW-0472">Membrane</keyword>
<dbReference type="InterPro" id="IPR052529">
    <property type="entry name" value="Bact_Transport_Assoc"/>
</dbReference>
<feature type="transmembrane region" description="Helical" evidence="1">
    <location>
        <begin position="96"/>
        <end position="115"/>
    </location>
</feature>
<keyword evidence="1" id="KW-1133">Transmembrane helix</keyword>
<proteinExistence type="predicted"/>
<evidence type="ECO:0000313" key="4">
    <source>
        <dbReference type="Proteomes" id="UP000008808"/>
    </source>
</evidence>
<dbReference type="Pfam" id="PF04235">
    <property type="entry name" value="DUF418"/>
    <property type="match status" value="1"/>
</dbReference>
<feature type="transmembrane region" description="Helical" evidence="1">
    <location>
        <begin position="287"/>
        <end position="311"/>
    </location>
</feature>
<feature type="transmembrane region" description="Helical" evidence="1">
    <location>
        <begin position="255"/>
        <end position="275"/>
    </location>
</feature>
<feature type="transmembrane region" description="Helical" evidence="1">
    <location>
        <begin position="136"/>
        <end position="165"/>
    </location>
</feature>
<dbReference type="Proteomes" id="UP000008808">
    <property type="component" value="Chromosome"/>
</dbReference>
<name>Q2N5U1_ERYLH</name>
<feature type="transmembrane region" description="Helical" evidence="1">
    <location>
        <begin position="21"/>
        <end position="41"/>
    </location>
</feature>